<keyword evidence="1" id="KW-1133">Transmembrane helix</keyword>
<organism evidence="2 3">
    <name type="scientific">Priestia taiwanensis</name>
    <dbReference type="NCBI Taxonomy" id="1347902"/>
    <lineage>
        <taxon>Bacteria</taxon>
        <taxon>Bacillati</taxon>
        <taxon>Bacillota</taxon>
        <taxon>Bacilli</taxon>
        <taxon>Bacillales</taxon>
        <taxon>Bacillaceae</taxon>
        <taxon>Priestia</taxon>
    </lineage>
</organism>
<name>A0A917EPV4_9BACI</name>
<dbReference type="AlphaFoldDB" id="A0A917EPV4"/>
<gene>
    <name evidence="2" type="ORF">GCM10007140_23530</name>
</gene>
<keyword evidence="1" id="KW-0472">Membrane</keyword>
<evidence type="ECO:0000256" key="1">
    <source>
        <dbReference type="SAM" id="Phobius"/>
    </source>
</evidence>
<comment type="caution">
    <text evidence="2">The sequence shown here is derived from an EMBL/GenBank/DDBJ whole genome shotgun (WGS) entry which is preliminary data.</text>
</comment>
<keyword evidence="3" id="KW-1185">Reference proteome</keyword>
<proteinExistence type="predicted"/>
<feature type="transmembrane region" description="Helical" evidence="1">
    <location>
        <begin position="31"/>
        <end position="49"/>
    </location>
</feature>
<reference evidence="2" key="2">
    <citation type="submission" date="2020-09" db="EMBL/GenBank/DDBJ databases">
        <authorList>
            <person name="Sun Q."/>
            <person name="Zhou Y."/>
        </authorList>
    </citation>
    <scope>NUCLEOTIDE SEQUENCE</scope>
    <source>
        <strain evidence="2">CGMCC 1.12698</strain>
    </source>
</reference>
<accession>A0A917EPV4</accession>
<sequence>MNNITGIYITLCIMQFVVLLNITVFNSEFNGITMMINSILFLVGTIFYASSRQRKNIN</sequence>
<dbReference type="Proteomes" id="UP000605259">
    <property type="component" value="Unassembled WGS sequence"/>
</dbReference>
<evidence type="ECO:0000313" key="2">
    <source>
        <dbReference type="EMBL" id="GGE72916.1"/>
    </source>
</evidence>
<dbReference type="EMBL" id="BMFK01000001">
    <property type="protein sequence ID" value="GGE72916.1"/>
    <property type="molecule type" value="Genomic_DNA"/>
</dbReference>
<feature type="transmembrane region" description="Helical" evidence="1">
    <location>
        <begin position="7"/>
        <end position="25"/>
    </location>
</feature>
<keyword evidence="1" id="KW-0812">Transmembrane</keyword>
<protein>
    <submittedName>
        <fullName evidence="2">Uncharacterized protein</fullName>
    </submittedName>
</protein>
<reference evidence="2" key="1">
    <citation type="journal article" date="2014" name="Int. J. Syst. Evol. Microbiol.">
        <title>Complete genome sequence of Corynebacterium casei LMG S-19264T (=DSM 44701T), isolated from a smear-ripened cheese.</title>
        <authorList>
            <consortium name="US DOE Joint Genome Institute (JGI-PGF)"/>
            <person name="Walter F."/>
            <person name="Albersmeier A."/>
            <person name="Kalinowski J."/>
            <person name="Ruckert C."/>
        </authorList>
    </citation>
    <scope>NUCLEOTIDE SEQUENCE</scope>
    <source>
        <strain evidence="2">CGMCC 1.12698</strain>
    </source>
</reference>
<evidence type="ECO:0000313" key="3">
    <source>
        <dbReference type="Proteomes" id="UP000605259"/>
    </source>
</evidence>